<dbReference type="SUPFAM" id="SSF46785">
    <property type="entry name" value="Winged helix' DNA-binding domain"/>
    <property type="match status" value="1"/>
</dbReference>
<dbReference type="PANTHER" id="PTHR30118">
    <property type="entry name" value="HTH-TYPE TRANSCRIPTIONAL REGULATOR LEUO-RELATED"/>
    <property type="match status" value="1"/>
</dbReference>
<dbReference type="Pfam" id="PF03466">
    <property type="entry name" value="LysR_substrate"/>
    <property type="match status" value="1"/>
</dbReference>
<protein>
    <submittedName>
        <fullName evidence="6">LysR family transcriptional regulator</fullName>
    </submittedName>
</protein>
<dbReference type="EMBL" id="CP040818">
    <property type="protein sequence ID" value="QDL93177.1"/>
    <property type="molecule type" value="Genomic_DNA"/>
</dbReference>
<keyword evidence="3" id="KW-0238">DNA-binding</keyword>
<dbReference type="InterPro" id="IPR036388">
    <property type="entry name" value="WH-like_DNA-bd_sf"/>
</dbReference>
<dbReference type="Pfam" id="PF00126">
    <property type="entry name" value="HTH_1"/>
    <property type="match status" value="1"/>
</dbReference>
<dbReference type="PANTHER" id="PTHR30118:SF15">
    <property type="entry name" value="TRANSCRIPTIONAL REGULATORY PROTEIN"/>
    <property type="match status" value="1"/>
</dbReference>
<gene>
    <name evidence="6" type="ORF">FDP22_16140</name>
</gene>
<keyword evidence="4" id="KW-0804">Transcription</keyword>
<evidence type="ECO:0000313" key="6">
    <source>
        <dbReference type="EMBL" id="QDL93177.1"/>
    </source>
</evidence>
<dbReference type="InterPro" id="IPR050389">
    <property type="entry name" value="LysR-type_TF"/>
</dbReference>
<dbReference type="GO" id="GO:0003677">
    <property type="term" value="F:DNA binding"/>
    <property type="evidence" value="ECO:0007669"/>
    <property type="project" value="UniProtKB-KW"/>
</dbReference>
<dbReference type="KEGG" id="ppru:FDP22_16140"/>
<dbReference type="GO" id="GO:0003700">
    <property type="term" value="F:DNA-binding transcription factor activity"/>
    <property type="evidence" value="ECO:0007669"/>
    <property type="project" value="InterPro"/>
</dbReference>
<accession>A0A5B8FIF2</accession>
<feature type="domain" description="HTH lysR-type" evidence="5">
    <location>
        <begin position="4"/>
        <end position="61"/>
    </location>
</feature>
<evidence type="ECO:0000256" key="3">
    <source>
        <dbReference type="ARBA" id="ARBA00023125"/>
    </source>
</evidence>
<dbReference type="OrthoDB" id="528082at2"/>
<reference evidence="6 7" key="1">
    <citation type="submission" date="2019-06" db="EMBL/GenBank/DDBJ databases">
        <title>Genome sequence of Rhodobacteraceae bacterium D4M1.</title>
        <authorList>
            <person name="Cao J."/>
        </authorList>
    </citation>
    <scope>NUCLEOTIDE SEQUENCE [LARGE SCALE GENOMIC DNA]</scope>
    <source>
        <strain evidence="6 7">D4M1</strain>
    </source>
</reference>
<sequence>MDSMDMNLLAAFDALLAEGSVTGAARRLGLSTSAMSRTLARLRLATGDPLLVRAGRGMVPTPRASELRDRVHELTRDVRAVLTPNVSHLDVATLQRTFAIRANEAFLEVFASAIVAAVVGVAPRVRLHFAPKPNKDAFSLRDGAIDLEIGVLGASAPEVRRRFLFRDDFIGAVRTGHPLLAWPMTPDRYVAYGHIVASRRGAFAGPVDDALQTLGLCREVVAVVPGFPDAMRIARDTDLIALIPRSCLVNSQSNAASIGQGLAILELPVRTPEIVISAMWHPRMDSDPAHRWLRDTVMTVCNAAMPPQRGSRVAPAN</sequence>
<dbReference type="Gene3D" id="1.10.10.10">
    <property type="entry name" value="Winged helix-like DNA-binding domain superfamily/Winged helix DNA-binding domain"/>
    <property type="match status" value="1"/>
</dbReference>
<dbReference type="AlphaFoldDB" id="A0A5B8FIF2"/>
<keyword evidence="2" id="KW-0805">Transcription regulation</keyword>
<dbReference type="InterPro" id="IPR036390">
    <property type="entry name" value="WH_DNA-bd_sf"/>
</dbReference>
<proteinExistence type="inferred from homology"/>
<comment type="similarity">
    <text evidence="1">Belongs to the LysR transcriptional regulatory family.</text>
</comment>
<dbReference type="Gene3D" id="3.40.190.10">
    <property type="entry name" value="Periplasmic binding protein-like II"/>
    <property type="match status" value="2"/>
</dbReference>
<evidence type="ECO:0000256" key="4">
    <source>
        <dbReference type="ARBA" id="ARBA00023163"/>
    </source>
</evidence>
<dbReference type="SUPFAM" id="SSF53850">
    <property type="entry name" value="Periplasmic binding protein-like II"/>
    <property type="match status" value="1"/>
</dbReference>
<name>A0A5B8FIF2_9RHOB</name>
<evidence type="ECO:0000259" key="5">
    <source>
        <dbReference type="PROSITE" id="PS50931"/>
    </source>
</evidence>
<keyword evidence="7" id="KW-1185">Reference proteome</keyword>
<dbReference type="RefSeq" id="WP_138575244.1">
    <property type="nucleotide sequence ID" value="NZ_CP040818.1"/>
</dbReference>
<evidence type="ECO:0000256" key="1">
    <source>
        <dbReference type="ARBA" id="ARBA00009437"/>
    </source>
</evidence>
<evidence type="ECO:0000313" key="7">
    <source>
        <dbReference type="Proteomes" id="UP000305888"/>
    </source>
</evidence>
<dbReference type="CDD" id="cd08460">
    <property type="entry name" value="PBP2_DntR_like_1"/>
    <property type="match status" value="1"/>
</dbReference>
<dbReference type="PROSITE" id="PS50931">
    <property type="entry name" value="HTH_LYSR"/>
    <property type="match status" value="1"/>
</dbReference>
<evidence type="ECO:0000256" key="2">
    <source>
        <dbReference type="ARBA" id="ARBA00023015"/>
    </source>
</evidence>
<dbReference type="Proteomes" id="UP000305888">
    <property type="component" value="Chromosome"/>
</dbReference>
<dbReference type="InterPro" id="IPR005119">
    <property type="entry name" value="LysR_subst-bd"/>
</dbReference>
<dbReference type="InterPro" id="IPR000847">
    <property type="entry name" value="LysR_HTH_N"/>
</dbReference>
<organism evidence="6 7">
    <name type="scientific">Paroceanicella profunda</name>
    <dbReference type="NCBI Taxonomy" id="2579971"/>
    <lineage>
        <taxon>Bacteria</taxon>
        <taxon>Pseudomonadati</taxon>
        <taxon>Pseudomonadota</taxon>
        <taxon>Alphaproteobacteria</taxon>
        <taxon>Rhodobacterales</taxon>
        <taxon>Paracoccaceae</taxon>
        <taxon>Paroceanicella</taxon>
    </lineage>
</organism>